<dbReference type="InterPro" id="IPR037069">
    <property type="entry name" value="AcylCoA_DH/ox_N_sf"/>
</dbReference>
<dbReference type="EMBL" id="JAAXPC010000001">
    <property type="protein sequence ID" value="NKX99966.1"/>
    <property type="molecule type" value="Genomic_DNA"/>
</dbReference>
<dbReference type="Proteomes" id="UP000563898">
    <property type="component" value="Unassembled WGS sequence"/>
</dbReference>
<protein>
    <submittedName>
        <fullName evidence="2">Acyl-CoA/acyl-ACP dehydrogenase</fullName>
    </submittedName>
</protein>
<dbReference type="GO" id="GO:0050660">
    <property type="term" value="F:flavin adenine dinucleotide binding"/>
    <property type="evidence" value="ECO:0007669"/>
    <property type="project" value="InterPro"/>
</dbReference>
<comment type="caution">
    <text evidence="2">The sequence shown here is derived from an EMBL/GenBank/DDBJ whole genome shotgun (WGS) entry which is preliminary data.</text>
</comment>
<evidence type="ECO:0000313" key="2">
    <source>
        <dbReference type="EMBL" id="NKX99966.1"/>
    </source>
</evidence>
<reference evidence="2 3" key="1">
    <citation type="submission" date="2020-04" db="EMBL/GenBank/DDBJ databases">
        <title>MicrobeNet Type strains.</title>
        <authorList>
            <person name="Nicholson A.C."/>
        </authorList>
    </citation>
    <scope>NUCLEOTIDE SEQUENCE [LARGE SCALE GENOMIC DNA]</scope>
    <source>
        <strain evidence="2 3">ATCC BAA-14</strain>
    </source>
</reference>
<organism evidence="2 3">
    <name type="scientific">Gordonia polyisoprenivorans</name>
    <dbReference type="NCBI Taxonomy" id="84595"/>
    <lineage>
        <taxon>Bacteria</taxon>
        <taxon>Bacillati</taxon>
        <taxon>Actinomycetota</taxon>
        <taxon>Actinomycetes</taxon>
        <taxon>Mycobacteriales</taxon>
        <taxon>Gordoniaceae</taxon>
        <taxon>Gordonia</taxon>
    </lineage>
</organism>
<dbReference type="InterPro" id="IPR046373">
    <property type="entry name" value="Acyl-CoA_Oxase/DH_mid-dom_sf"/>
</dbReference>
<dbReference type="SUPFAM" id="SSF56645">
    <property type="entry name" value="Acyl-CoA dehydrogenase NM domain-like"/>
    <property type="match status" value="1"/>
</dbReference>
<feature type="domain" description="Acyl-CoA dehydrogenase/oxidase N-terminal" evidence="1">
    <location>
        <begin position="20"/>
        <end position="117"/>
    </location>
</feature>
<evidence type="ECO:0000259" key="1">
    <source>
        <dbReference type="Pfam" id="PF02771"/>
    </source>
</evidence>
<evidence type="ECO:0000313" key="3">
    <source>
        <dbReference type="Proteomes" id="UP000563898"/>
    </source>
</evidence>
<dbReference type="Gene3D" id="1.10.540.10">
    <property type="entry name" value="Acyl-CoA dehydrogenase/oxidase, N-terminal domain"/>
    <property type="match status" value="1"/>
</dbReference>
<proteinExistence type="predicted"/>
<name>A0A846WGC7_9ACTN</name>
<sequence>MTPTTGDPARSGRVERLLADTYRIADEILYPAAGDVDHSGTVPDSHWRELADAGLYGLVTGDPPLELTTVLEIGEVLASGCLPTAFTWLQHHGVVISLSGTDNDTLQDRYLDATVAGRVRAGVAYAGVVPTPPRMTATRTEGGWILDGYAPFVSGWGIVHILQISARDVQTDDVIAAIVDVTQAVPGIAVTPTHLSVCNATRTVFLRVEGVRVDDADIVSRVSLEQFFATQITGLRINGTLPFGILRRATALLERGSEVKAARTLRERAGEVRARLDNALGAGDPGPMIDARADAARLAVDAAAALVSADGGRALLSGNDAQRLARESMFTLVAASRPQVKDLLVQRFSGS</sequence>
<dbReference type="RefSeq" id="WP_006373131.1">
    <property type="nucleotide sequence ID" value="NZ_CP116236.1"/>
</dbReference>
<dbReference type="Pfam" id="PF02771">
    <property type="entry name" value="Acyl-CoA_dh_N"/>
    <property type="match status" value="1"/>
</dbReference>
<dbReference type="AlphaFoldDB" id="A0A846WGC7"/>
<accession>A0A846WGC7</accession>
<dbReference type="GO" id="GO:0016627">
    <property type="term" value="F:oxidoreductase activity, acting on the CH-CH group of donors"/>
    <property type="evidence" value="ECO:0007669"/>
    <property type="project" value="InterPro"/>
</dbReference>
<dbReference type="InterPro" id="IPR013786">
    <property type="entry name" value="AcylCoA_DH/ox_N"/>
</dbReference>
<dbReference type="Gene3D" id="2.40.110.10">
    <property type="entry name" value="Butyryl-CoA Dehydrogenase, subunit A, domain 2"/>
    <property type="match status" value="1"/>
</dbReference>
<gene>
    <name evidence="2" type="ORF">HGA05_00030</name>
</gene>
<dbReference type="InterPro" id="IPR009100">
    <property type="entry name" value="AcylCoA_DH/oxidase_NM_dom_sf"/>
</dbReference>